<dbReference type="InterPro" id="IPR014591">
    <property type="entry name" value="UCP034455"/>
</dbReference>
<evidence type="ECO:0000313" key="3">
    <source>
        <dbReference type="Proteomes" id="UP000000552"/>
    </source>
</evidence>
<dbReference type="RefSeq" id="WP_010915326.1">
    <property type="nucleotide sequence ID" value="NC_002678.2"/>
</dbReference>
<dbReference type="EMBL" id="BA000012">
    <property type="protein sequence ID" value="BAB53700.1"/>
    <property type="molecule type" value="Genomic_DNA"/>
</dbReference>
<feature type="transmembrane region" description="Helical" evidence="1">
    <location>
        <begin position="102"/>
        <end position="120"/>
    </location>
</feature>
<keyword evidence="1" id="KW-1133">Transmembrane helix</keyword>
<dbReference type="eggNOG" id="COG4331">
    <property type="taxonomic scope" value="Bacteria"/>
</dbReference>
<dbReference type="Pfam" id="PF09900">
    <property type="entry name" value="DUF2127"/>
    <property type="match status" value="1"/>
</dbReference>
<dbReference type="InterPro" id="IPR021125">
    <property type="entry name" value="DUF2127"/>
</dbReference>
<dbReference type="Proteomes" id="UP000000552">
    <property type="component" value="Chromosome"/>
</dbReference>
<dbReference type="KEGG" id="mlo:mll8055"/>
<proteinExistence type="predicted"/>
<keyword evidence="1" id="KW-0472">Membrane</keyword>
<dbReference type="PATRIC" id="fig|266835.9.peg.6440"/>
<protein>
    <submittedName>
        <fullName evidence="2">Mll8055 protein</fullName>
    </submittedName>
</protein>
<evidence type="ECO:0000313" key="2">
    <source>
        <dbReference type="EMBL" id="BAB53700.1"/>
    </source>
</evidence>
<gene>
    <name evidence="2" type="ordered locus">mll8055</name>
</gene>
<reference evidence="2 3" key="1">
    <citation type="journal article" date="2000" name="DNA Res.">
        <title>Complete genome structure of the nitrogen-fixing symbiotic bacterium Mesorhizobium loti.</title>
        <authorList>
            <person name="Kaneko T."/>
            <person name="Nakamura Y."/>
            <person name="Sato S."/>
            <person name="Asamizu E."/>
            <person name="Kato T."/>
            <person name="Sasamoto S."/>
            <person name="Watanabe A."/>
            <person name="Idesawa K."/>
            <person name="Ishikawa A."/>
            <person name="Kawashima K."/>
            <person name="Kimura T."/>
            <person name="Kishida Y."/>
            <person name="Kiyokawa C."/>
            <person name="Kohara M."/>
            <person name="Matsumoto M."/>
            <person name="Matsuno A."/>
            <person name="Mochizuki Y."/>
            <person name="Nakayama S."/>
            <person name="Nakazaki N."/>
            <person name="Shimpo S."/>
            <person name="Sugimoto M."/>
            <person name="Takeuchi C."/>
            <person name="Yamada M."/>
            <person name="Tabata S."/>
        </authorList>
    </citation>
    <scope>NUCLEOTIDE SEQUENCE [LARGE SCALE GENOMIC DNA]</scope>
    <source>
        <strain evidence="3">LMG 29417 / CECT 9101 / MAFF 303099</strain>
    </source>
</reference>
<evidence type="ECO:0000256" key="1">
    <source>
        <dbReference type="SAM" id="Phobius"/>
    </source>
</evidence>
<dbReference type="AlphaFoldDB" id="Q984D0"/>
<accession>Q984D0</accession>
<name>Q984D0_RHILO</name>
<feature type="transmembrane region" description="Helical" evidence="1">
    <location>
        <begin position="21"/>
        <end position="43"/>
    </location>
</feature>
<dbReference type="PIRSF" id="PIRSF034455">
    <property type="entry name" value="UCP034455"/>
    <property type="match status" value="1"/>
</dbReference>
<dbReference type="HOGENOM" id="CLU_117208_1_0_5"/>
<organism evidence="2 3">
    <name type="scientific">Mesorhizobium japonicum (strain LMG 29417 / CECT 9101 / MAFF 303099)</name>
    <name type="common">Mesorhizobium loti (strain MAFF 303099)</name>
    <dbReference type="NCBI Taxonomy" id="266835"/>
    <lineage>
        <taxon>Bacteria</taxon>
        <taxon>Pseudomonadati</taxon>
        <taxon>Pseudomonadota</taxon>
        <taxon>Alphaproteobacteria</taxon>
        <taxon>Hyphomicrobiales</taxon>
        <taxon>Phyllobacteriaceae</taxon>
        <taxon>Mesorhizobium</taxon>
    </lineage>
</organism>
<feature type="transmembrane region" description="Helical" evidence="1">
    <location>
        <begin position="126"/>
        <end position="145"/>
    </location>
</feature>
<feature type="transmembrane region" description="Helical" evidence="1">
    <location>
        <begin position="78"/>
        <end position="97"/>
    </location>
</feature>
<keyword evidence="1" id="KW-0812">Transmembrane</keyword>
<sequence>MNEHRVHQIFEVSLLLKGAHALIECVGGIVLAFVSTDTIVSLANSLTQDELVEDPHDFIASHLMMLASNFSVTTQHFYAFYLLSHGIVKLALVVALLKNQLWAYPASLIVLGLFIAYQMYRLSYTGSMGLIILTVFDLFVMVLIWHEYRLVRLHKLAALAEELDRDRPQG</sequence>